<dbReference type="Proteomes" id="UP000054560">
    <property type="component" value="Unassembled WGS sequence"/>
</dbReference>
<protein>
    <submittedName>
        <fullName evidence="1">Uncharacterized protein</fullName>
    </submittedName>
</protein>
<dbReference type="AlphaFoldDB" id="A0A0L0G6E5"/>
<name>A0A0L0G6E5_9EUKA</name>
<accession>A0A0L0G6E5</accession>
<dbReference type="EMBL" id="KQ241754">
    <property type="protein sequence ID" value="KNC84580.1"/>
    <property type="molecule type" value="Genomic_DNA"/>
</dbReference>
<sequence length="285" mass="33177">MVRIYNATRNSVTGFSPYFHMTGRDLKSTDRSDWSYRTGCCHCSSRRMAVRDAVAAVRDLRAQLEQQSRANISREDVTLLPVGSQVWYRLRGKSHDLSARRGGPAKVVSVQALLTHVVEMARKFLRAELKLHIGKFTKEAHARTPMRYRPNGRFEDWLMYHSPLCGSKDGCKQTVGHCLRRTKNARTWSNAMRSVWSRWQMWCDEADLECYTPLVPGSGSKHVLDKRYTKLLKRMFSDEKKWVHFKRQVEKCFAFAQSARYRRGRLRAWGELQLSEDGVDMPARR</sequence>
<evidence type="ECO:0000313" key="2">
    <source>
        <dbReference type="Proteomes" id="UP000054560"/>
    </source>
</evidence>
<organism evidence="1 2">
    <name type="scientific">Sphaeroforma arctica JP610</name>
    <dbReference type="NCBI Taxonomy" id="667725"/>
    <lineage>
        <taxon>Eukaryota</taxon>
        <taxon>Ichthyosporea</taxon>
        <taxon>Ichthyophonida</taxon>
        <taxon>Sphaeroforma</taxon>
    </lineage>
</organism>
<evidence type="ECO:0000313" key="1">
    <source>
        <dbReference type="EMBL" id="KNC84580.1"/>
    </source>
</evidence>
<dbReference type="GeneID" id="25903703"/>
<reference evidence="1 2" key="1">
    <citation type="submission" date="2011-02" db="EMBL/GenBank/DDBJ databases">
        <title>The Genome Sequence of Sphaeroforma arctica JP610.</title>
        <authorList>
            <consortium name="The Broad Institute Genome Sequencing Platform"/>
            <person name="Russ C."/>
            <person name="Cuomo C."/>
            <person name="Young S.K."/>
            <person name="Zeng Q."/>
            <person name="Gargeya S."/>
            <person name="Alvarado L."/>
            <person name="Berlin A."/>
            <person name="Chapman S.B."/>
            <person name="Chen Z."/>
            <person name="Freedman E."/>
            <person name="Gellesch M."/>
            <person name="Goldberg J."/>
            <person name="Griggs A."/>
            <person name="Gujja S."/>
            <person name="Heilman E."/>
            <person name="Heiman D."/>
            <person name="Howarth C."/>
            <person name="Mehta T."/>
            <person name="Neiman D."/>
            <person name="Pearson M."/>
            <person name="Roberts A."/>
            <person name="Saif S."/>
            <person name="Shea T."/>
            <person name="Shenoy N."/>
            <person name="Sisk P."/>
            <person name="Stolte C."/>
            <person name="Sykes S."/>
            <person name="White J."/>
            <person name="Yandava C."/>
            <person name="Burger G."/>
            <person name="Gray M.W."/>
            <person name="Holland P.W.H."/>
            <person name="King N."/>
            <person name="Lang F.B.F."/>
            <person name="Roger A.J."/>
            <person name="Ruiz-Trillo I."/>
            <person name="Haas B."/>
            <person name="Nusbaum C."/>
            <person name="Birren B."/>
        </authorList>
    </citation>
    <scope>NUCLEOTIDE SEQUENCE [LARGE SCALE GENOMIC DNA]</scope>
    <source>
        <strain evidence="1 2">JP610</strain>
    </source>
</reference>
<proteinExistence type="predicted"/>
<dbReference type="RefSeq" id="XP_014158482.1">
    <property type="nucleotide sequence ID" value="XM_014303007.1"/>
</dbReference>
<gene>
    <name evidence="1" type="ORF">SARC_03199</name>
</gene>
<keyword evidence="2" id="KW-1185">Reference proteome</keyword>